<dbReference type="Proteomes" id="UP000004994">
    <property type="component" value="Chromosome 1"/>
</dbReference>
<protein>
    <submittedName>
        <fullName evidence="1">Uncharacterized protein</fullName>
    </submittedName>
</protein>
<evidence type="ECO:0000313" key="1">
    <source>
        <dbReference type="EnsemblPlants" id="Solyc01g014240.1.1.1"/>
    </source>
</evidence>
<accession>A0A3Q7EUD1</accession>
<reference evidence="1" key="2">
    <citation type="submission" date="2019-01" db="UniProtKB">
        <authorList>
            <consortium name="EnsemblPlants"/>
        </authorList>
    </citation>
    <scope>IDENTIFICATION</scope>
    <source>
        <strain evidence="1">cv. Heinz 1706</strain>
    </source>
</reference>
<proteinExistence type="predicted"/>
<keyword evidence="2" id="KW-1185">Reference proteome</keyword>
<organism evidence="1">
    <name type="scientific">Solanum lycopersicum</name>
    <name type="common">Tomato</name>
    <name type="synonym">Lycopersicon esculentum</name>
    <dbReference type="NCBI Taxonomy" id="4081"/>
    <lineage>
        <taxon>Eukaryota</taxon>
        <taxon>Viridiplantae</taxon>
        <taxon>Streptophyta</taxon>
        <taxon>Embryophyta</taxon>
        <taxon>Tracheophyta</taxon>
        <taxon>Spermatophyta</taxon>
        <taxon>Magnoliopsida</taxon>
        <taxon>eudicotyledons</taxon>
        <taxon>Gunneridae</taxon>
        <taxon>Pentapetalae</taxon>
        <taxon>asterids</taxon>
        <taxon>lamiids</taxon>
        <taxon>Solanales</taxon>
        <taxon>Solanaceae</taxon>
        <taxon>Solanoideae</taxon>
        <taxon>Solaneae</taxon>
        <taxon>Solanum</taxon>
        <taxon>Solanum subgen. Lycopersicon</taxon>
    </lineage>
</organism>
<reference evidence="1" key="1">
    <citation type="journal article" date="2012" name="Nature">
        <title>The tomato genome sequence provides insights into fleshy fruit evolution.</title>
        <authorList>
            <consortium name="Tomato Genome Consortium"/>
        </authorList>
    </citation>
    <scope>NUCLEOTIDE SEQUENCE [LARGE SCALE GENOMIC DNA]</scope>
    <source>
        <strain evidence="1">cv. Heinz 1706</strain>
    </source>
</reference>
<dbReference type="InParanoid" id="A0A3Q7EUD1"/>
<dbReference type="Gramene" id="Solyc01g014240.1.1">
    <property type="protein sequence ID" value="Solyc01g014240.1.1.1"/>
    <property type="gene ID" value="Solyc01g014240.1"/>
</dbReference>
<sequence length="82" mass="9964">MTKMHDLIQDMGRYVVKMQKYLGEQRKQWDVENIEKLIVNNTISSLNNAIIFNFLSSSFTFYLKDENNWYYLNYNFVLSQHE</sequence>
<dbReference type="PaxDb" id="4081-Solyc01g014240.1.1"/>
<name>A0A3Q7EUD1_SOLLC</name>
<dbReference type="AlphaFoldDB" id="A0A3Q7EUD1"/>
<dbReference type="EnsemblPlants" id="Solyc01g014240.1.1">
    <property type="protein sequence ID" value="Solyc01g014240.1.1.1"/>
    <property type="gene ID" value="Solyc01g014240.1"/>
</dbReference>
<evidence type="ECO:0000313" key="2">
    <source>
        <dbReference type="Proteomes" id="UP000004994"/>
    </source>
</evidence>